<protein>
    <submittedName>
        <fullName evidence="1">Uncharacterized protein</fullName>
    </submittedName>
</protein>
<dbReference type="AlphaFoldDB" id="A0AAQ4PRL1"/>
<dbReference type="Proteomes" id="UP000007635">
    <property type="component" value="Chromosome X"/>
</dbReference>
<name>A0AAQ4PRL1_GASAC</name>
<evidence type="ECO:0000313" key="2">
    <source>
        <dbReference type="Proteomes" id="UP000007635"/>
    </source>
</evidence>
<proteinExistence type="predicted"/>
<sequence length="103" mass="11203">SGSQQLRSTAQSCQTGVLSPVDDATENLINTPVCSVYPSTRVITCSRRDGGCSSRDRKTKNCLGEAQAKVAPWWSITQPASQSCKTGHEEERLYLLCSCLVLH</sequence>
<evidence type="ECO:0000313" key="1">
    <source>
        <dbReference type="Ensembl" id="ENSGACP00000041546.1"/>
    </source>
</evidence>
<dbReference type="Ensembl" id="ENSGACT00000065086.1">
    <property type="protein sequence ID" value="ENSGACP00000041546.1"/>
    <property type="gene ID" value="ENSGACG00000022921.1"/>
</dbReference>
<reference evidence="1" key="3">
    <citation type="submission" date="2025-09" db="UniProtKB">
        <authorList>
            <consortium name="Ensembl"/>
        </authorList>
    </citation>
    <scope>IDENTIFICATION</scope>
</reference>
<accession>A0AAQ4PRL1</accession>
<reference evidence="1 2" key="1">
    <citation type="journal article" date="2021" name="G3 (Bethesda)">
        <title>Improved contiguity of the threespine stickleback genome using long-read sequencing.</title>
        <authorList>
            <person name="Nath S."/>
            <person name="Shaw D.E."/>
            <person name="White M.A."/>
        </authorList>
    </citation>
    <scope>NUCLEOTIDE SEQUENCE [LARGE SCALE GENOMIC DNA]</scope>
    <source>
        <strain evidence="1 2">Lake Benthic</strain>
    </source>
</reference>
<organism evidence="1 2">
    <name type="scientific">Gasterosteus aculeatus aculeatus</name>
    <name type="common">three-spined stickleback</name>
    <dbReference type="NCBI Taxonomy" id="481459"/>
    <lineage>
        <taxon>Eukaryota</taxon>
        <taxon>Metazoa</taxon>
        <taxon>Chordata</taxon>
        <taxon>Craniata</taxon>
        <taxon>Vertebrata</taxon>
        <taxon>Euteleostomi</taxon>
        <taxon>Actinopterygii</taxon>
        <taxon>Neopterygii</taxon>
        <taxon>Teleostei</taxon>
        <taxon>Neoteleostei</taxon>
        <taxon>Acanthomorphata</taxon>
        <taxon>Eupercaria</taxon>
        <taxon>Perciformes</taxon>
        <taxon>Cottioidei</taxon>
        <taxon>Gasterosteales</taxon>
        <taxon>Gasterosteidae</taxon>
        <taxon>Gasterosteus</taxon>
    </lineage>
</organism>
<reference evidence="1" key="2">
    <citation type="submission" date="2025-08" db="UniProtKB">
        <authorList>
            <consortium name="Ensembl"/>
        </authorList>
    </citation>
    <scope>IDENTIFICATION</scope>
</reference>
<keyword evidence="2" id="KW-1185">Reference proteome</keyword>